<accession>A0A1X4XZD4</accession>
<dbReference type="Proteomes" id="UP000194141">
    <property type="component" value="Unassembled WGS sequence"/>
</dbReference>
<reference evidence="3 4" key="1">
    <citation type="journal article" date="2017" name="Front. Microbiol.">
        <title>Genome Sequence of Desulfurella amilsii Strain TR1 and Comparative Genomics of Desulfurellaceae Family.</title>
        <authorList>
            <person name="Florentino A.P."/>
            <person name="Stams A.J."/>
            <person name="Sanchez-Andrea I."/>
        </authorList>
    </citation>
    <scope>NUCLEOTIDE SEQUENCE [LARGE SCALE GENOMIC DNA]</scope>
    <source>
        <strain evidence="3 4">TR1</strain>
    </source>
</reference>
<dbReference type="PANTHER" id="PTHR30486">
    <property type="entry name" value="TWITCHING MOTILITY PROTEIN PILT"/>
    <property type="match status" value="1"/>
</dbReference>
<dbReference type="EMBL" id="MDSU01000002">
    <property type="protein sequence ID" value="OSS42886.1"/>
    <property type="molecule type" value="Genomic_DNA"/>
</dbReference>
<dbReference type="Gene3D" id="3.30.450.90">
    <property type="match status" value="1"/>
</dbReference>
<dbReference type="PROSITE" id="PS00662">
    <property type="entry name" value="T2SP_E"/>
    <property type="match status" value="1"/>
</dbReference>
<gene>
    <name evidence="3" type="ORF">DESAMIL20_316</name>
</gene>
<dbReference type="InterPro" id="IPR027417">
    <property type="entry name" value="P-loop_NTPase"/>
</dbReference>
<dbReference type="GO" id="GO:0016887">
    <property type="term" value="F:ATP hydrolysis activity"/>
    <property type="evidence" value="ECO:0007669"/>
    <property type="project" value="InterPro"/>
</dbReference>
<dbReference type="AlphaFoldDB" id="A0A1X4XZD4"/>
<comment type="caution">
    <text evidence="3">The sequence shown here is derived from an EMBL/GenBank/DDBJ whole genome shotgun (WGS) entry which is preliminary data.</text>
</comment>
<feature type="domain" description="Bacterial type II secretion system protein E" evidence="2">
    <location>
        <begin position="225"/>
        <end position="239"/>
    </location>
</feature>
<dbReference type="OrthoDB" id="9805147at2"/>
<protein>
    <submittedName>
        <fullName evidence="3">Twitching motility protein PilT</fullName>
    </submittedName>
</protein>
<organism evidence="3 4">
    <name type="scientific">Desulfurella amilsii</name>
    <dbReference type="NCBI Taxonomy" id="1562698"/>
    <lineage>
        <taxon>Bacteria</taxon>
        <taxon>Pseudomonadati</taxon>
        <taxon>Campylobacterota</taxon>
        <taxon>Desulfurellia</taxon>
        <taxon>Desulfurellales</taxon>
        <taxon>Desulfurellaceae</taxon>
        <taxon>Desulfurella</taxon>
    </lineage>
</organism>
<dbReference type="STRING" id="1562698.DESAMIL20_316"/>
<proteinExistence type="inferred from homology"/>
<dbReference type="SUPFAM" id="SSF52540">
    <property type="entry name" value="P-loop containing nucleoside triphosphate hydrolases"/>
    <property type="match status" value="1"/>
</dbReference>
<dbReference type="Gene3D" id="3.40.50.300">
    <property type="entry name" value="P-loop containing nucleotide triphosphate hydrolases"/>
    <property type="match status" value="1"/>
</dbReference>
<dbReference type="PANTHER" id="PTHR30486:SF6">
    <property type="entry name" value="TYPE IV PILUS RETRACTATION ATPASE PILT"/>
    <property type="match status" value="1"/>
</dbReference>
<evidence type="ECO:0000313" key="3">
    <source>
        <dbReference type="EMBL" id="OSS42886.1"/>
    </source>
</evidence>
<dbReference type="RefSeq" id="WP_086033133.1">
    <property type="nucleotide sequence ID" value="NZ_MDSU01000002.1"/>
</dbReference>
<dbReference type="CDD" id="cd01131">
    <property type="entry name" value="PilT"/>
    <property type="match status" value="1"/>
</dbReference>
<dbReference type="SMART" id="SM00382">
    <property type="entry name" value="AAA"/>
    <property type="match status" value="1"/>
</dbReference>
<evidence type="ECO:0000313" key="4">
    <source>
        <dbReference type="Proteomes" id="UP000194141"/>
    </source>
</evidence>
<dbReference type="InterPro" id="IPR006321">
    <property type="entry name" value="PilT/PilU"/>
</dbReference>
<comment type="similarity">
    <text evidence="1">Belongs to the GSP E family.</text>
</comment>
<dbReference type="InterPro" id="IPR003593">
    <property type="entry name" value="AAA+_ATPase"/>
</dbReference>
<dbReference type="InterPro" id="IPR001482">
    <property type="entry name" value="T2SS/T4SS_dom"/>
</dbReference>
<dbReference type="NCBIfam" id="TIGR01420">
    <property type="entry name" value="pilT_fam"/>
    <property type="match status" value="1"/>
</dbReference>
<keyword evidence="4" id="KW-1185">Reference proteome</keyword>
<dbReference type="Pfam" id="PF00437">
    <property type="entry name" value="T2SSE"/>
    <property type="match status" value="1"/>
</dbReference>
<sequence length="389" mass="44290">MKELDEFTRNLGREDQKIAEIEKLFDVVLENIDKESVSDIYFQEGLPPIMRVKNGDLVYIEHDIINKETIQLILSQILNQAVYGKEYSTVKSGKREVDLMVTIRLKRFRANITSFHSNEKIGIFLRYIKEDIPDLTTLGIPNINSILERIRNISGGLILVCGPTGSGKSTTLASIIEYINQNYNKHIITLEDPIEYLFKSKRSIITQKQVYADTESFAHGLREALREDPDIIVVGEMRDAETITTALQASETGHTVFATLHTSSTAQTIERVVNAFQEAKQQEIRVAMAFALKVIIVQRLIPTIKKSRTLACEIAFNDKNLENNILRNQINQIENTVYMGKQSGMLLLNHHLMQLIKDGVVSQKVALAYSYKSEELKNEIRKVYGEIEE</sequence>
<evidence type="ECO:0000259" key="2">
    <source>
        <dbReference type="PROSITE" id="PS00662"/>
    </source>
</evidence>
<name>A0A1X4XZD4_9BACT</name>
<dbReference type="InterPro" id="IPR050921">
    <property type="entry name" value="T4SS_GSP_E_ATPase"/>
</dbReference>
<dbReference type="GO" id="GO:0005524">
    <property type="term" value="F:ATP binding"/>
    <property type="evidence" value="ECO:0007669"/>
    <property type="project" value="InterPro"/>
</dbReference>
<evidence type="ECO:0000256" key="1">
    <source>
        <dbReference type="ARBA" id="ARBA00006611"/>
    </source>
</evidence>